<dbReference type="PANTHER" id="PTHR43244">
    <property type="match status" value="1"/>
</dbReference>
<evidence type="ECO:0000259" key="1">
    <source>
        <dbReference type="Pfam" id="PF00296"/>
    </source>
</evidence>
<sequence>MEGRIGVWHAKLGSGPTQPAREAAAEIEAMGYGSVWVNEAPGGRAPFTSAAVLLAATERVSVATGIASIWARDAAATAAESDTLGDAFPGRFVLGLGVSHDILVQLRGHDYSKPLAAMRAYLTAMDTVETDVPEPARPAPRLLAALRPRMLELAREHADGAHPYFVPLEHTALAREILGPDRLLVPEQAVLVEPDPDTARRVAREHMSVYLMLPNYVNNLRTLGFDDADFADGGSDRLVDALVAWGDEEAVAARVHAHLAAGADHVAIQPLTAGGPDLADALTQLRRLSAPLL</sequence>
<proteinExistence type="predicted"/>
<feature type="domain" description="Luciferase-like" evidence="1">
    <location>
        <begin position="16"/>
        <end position="265"/>
    </location>
</feature>
<comment type="caution">
    <text evidence="2">The sequence shown here is derived from an EMBL/GenBank/DDBJ whole genome shotgun (WGS) entry which is preliminary data.</text>
</comment>
<evidence type="ECO:0000313" key="3">
    <source>
        <dbReference type="Proteomes" id="UP001501578"/>
    </source>
</evidence>
<dbReference type="InterPro" id="IPR050564">
    <property type="entry name" value="F420-G6PD/mer"/>
</dbReference>
<dbReference type="InterPro" id="IPR011251">
    <property type="entry name" value="Luciferase-like_dom"/>
</dbReference>
<accession>A0ABP3Z3J8</accession>
<dbReference type="Proteomes" id="UP001501578">
    <property type="component" value="Unassembled WGS sequence"/>
</dbReference>
<evidence type="ECO:0000313" key="2">
    <source>
        <dbReference type="EMBL" id="GAA0914524.1"/>
    </source>
</evidence>
<dbReference type="InterPro" id="IPR019922">
    <property type="entry name" value="Lucif-like_OxRdatse_MSMEG_4141"/>
</dbReference>
<organism evidence="2 3">
    <name type="scientific">Nonomuraea longicatena</name>
    <dbReference type="NCBI Taxonomy" id="83682"/>
    <lineage>
        <taxon>Bacteria</taxon>
        <taxon>Bacillati</taxon>
        <taxon>Actinomycetota</taxon>
        <taxon>Actinomycetes</taxon>
        <taxon>Streptosporangiales</taxon>
        <taxon>Streptosporangiaceae</taxon>
        <taxon>Nonomuraea</taxon>
    </lineage>
</organism>
<dbReference type="InterPro" id="IPR036661">
    <property type="entry name" value="Luciferase-like_sf"/>
</dbReference>
<dbReference type="Pfam" id="PF00296">
    <property type="entry name" value="Bac_luciferase"/>
    <property type="match status" value="1"/>
</dbReference>
<dbReference type="EMBL" id="BAAAHQ010000002">
    <property type="protein sequence ID" value="GAA0914524.1"/>
    <property type="molecule type" value="Genomic_DNA"/>
</dbReference>
<gene>
    <name evidence="2" type="ORF">GCM10009560_08040</name>
</gene>
<reference evidence="3" key="1">
    <citation type="journal article" date="2019" name="Int. J. Syst. Evol. Microbiol.">
        <title>The Global Catalogue of Microorganisms (GCM) 10K type strain sequencing project: providing services to taxonomists for standard genome sequencing and annotation.</title>
        <authorList>
            <consortium name="The Broad Institute Genomics Platform"/>
            <consortium name="The Broad Institute Genome Sequencing Center for Infectious Disease"/>
            <person name="Wu L."/>
            <person name="Ma J."/>
        </authorList>
    </citation>
    <scope>NUCLEOTIDE SEQUENCE [LARGE SCALE GENOMIC DNA]</scope>
    <source>
        <strain evidence="3">JCM 11136</strain>
    </source>
</reference>
<keyword evidence="3" id="KW-1185">Reference proteome</keyword>
<dbReference type="RefSeq" id="WP_343948304.1">
    <property type="nucleotide sequence ID" value="NZ_BAAAHQ010000002.1"/>
</dbReference>
<dbReference type="SUPFAM" id="SSF51679">
    <property type="entry name" value="Bacterial luciferase-like"/>
    <property type="match status" value="1"/>
</dbReference>
<dbReference type="NCBIfam" id="TIGR03620">
    <property type="entry name" value="F420_MSMEG_4141"/>
    <property type="match status" value="1"/>
</dbReference>
<protein>
    <submittedName>
        <fullName evidence="2">TIGR03620 family F420-dependent LLM class oxidoreductase</fullName>
    </submittedName>
</protein>
<dbReference type="Gene3D" id="3.20.20.30">
    <property type="entry name" value="Luciferase-like domain"/>
    <property type="match status" value="1"/>
</dbReference>
<dbReference type="PANTHER" id="PTHR43244:SF2">
    <property type="entry name" value="CONSERVED HYPOTHETICAL ALANINE AND PROLINE-RICH PROTEIN"/>
    <property type="match status" value="1"/>
</dbReference>
<name>A0ABP3Z3J8_9ACTN</name>